<name>A0ABM6N3U7_9GAMM</name>
<accession>A0ABM6N3U7</accession>
<sequence length="38" mass="4344">MSIIFNKSHGYGEYSSDSLHTTPLQKPFQRLDGYKIAL</sequence>
<protein>
    <submittedName>
        <fullName evidence="1">Uncharacterized protein</fullName>
    </submittedName>
</protein>
<gene>
    <name evidence="1" type="ORF">PISS_a2054</name>
</gene>
<reference evidence="1 2" key="1">
    <citation type="submission" date="2015-06" db="EMBL/GenBank/DDBJ databases">
        <authorList>
            <person name="Xie B.-B."/>
            <person name="Rong J.-C."/>
            <person name="Qin Q.-L."/>
            <person name="Zhang Y.-Z."/>
        </authorList>
    </citation>
    <scope>NUCLEOTIDE SEQUENCE [LARGE SCALE GENOMIC DNA]</scope>
    <source>
        <strain evidence="1 2">KMM 3549</strain>
    </source>
</reference>
<evidence type="ECO:0000313" key="1">
    <source>
        <dbReference type="EMBL" id="ATC90911.1"/>
    </source>
</evidence>
<evidence type="ECO:0000313" key="2">
    <source>
        <dbReference type="Proteomes" id="UP000217258"/>
    </source>
</evidence>
<organism evidence="1 2">
    <name type="scientific">Pseudoalteromonas issachenkonii</name>
    <dbReference type="NCBI Taxonomy" id="152297"/>
    <lineage>
        <taxon>Bacteria</taxon>
        <taxon>Pseudomonadati</taxon>
        <taxon>Pseudomonadota</taxon>
        <taxon>Gammaproteobacteria</taxon>
        <taxon>Alteromonadales</taxon>
        <taxon>Pseudoalteromonadaceae</taxon>
        <taxon>Pseudoalteromonas</taxon>
    </lineage>
</organism>
<dbReference type="EMBL" id="CP011030">
    <property type="protein sequence ID" value="ATC90911.1"/>
    <property type="molecule type" value="Genomic_DNA"/>
</dbReference>
<proteinExistence type="predicted"/>
<keyword evidence="2" id="KW-1185">Reference proteome</keyword>
<dbReference type="Proteomes" id="UP000217258">
    <property type="component" value="Chromosome I"/>
</dbReference>